<feature type="transmembrane region" description="Helical" evidence="8">
    <location>
        <begin position="293"/>
        <end position="312"/>
    </location>
</feature>
<evidence type="ECO:0000256" key="6">
    <source>
        <dbReference type="ARBA" id="ARBA00022989"/>
    </source>
</evidence>
<evidence type="ECO:0000256" key="2">
    <source>
        <dbReference type="ARBA" id="ARBA00007935"/>
    </source>
</evidence>
<feature type="transmembrane region" description="Helical" evidence="8">
    <location>
        <begin position="74"/>
        <end position="94"/>
    </location>
</feature>
<comment type="caution">
    <text evidence="9">The sequence shown here is derived from an EMBL/GenBank/DDBJ whole genome shotgun (WGS) entry which is preliminary data.</text>
</comment>
<name>A0ABR5ARM0_BACBA</name>
<evidence type="ECO:0000313" key="9">
    <source>
        <dbReference type="EMBL" id="KIL77404.1"/>
    </source>
</evidence>
<dbReference type="CDD" id="cd06550">
    <property type="entry name" value="TM_ABC_iron-siderophores_like"/>
    <property type="match status" value="1"/>
</dbReference>
<dbReference type="SUPFAM" id="SSF81345">
    <property type="entry name" value="ABC transporter involved in vitamin B12 uptake, BtuC"/>
    <property type="match status" value="1"/>
</dbReference>
<comment type="similarity">
    <text evidence="2">Belongs to the binding-protein-dependent transport system permease family. FecCD subfamily.</text>
</comment>
<dbReference type="PANTHER" id="PTHR30472:SF24">
    <property type="entry name" value="FERRIC ENTEROBACTIN TRANSPORT SYSTEM PERMEASE PROTEIN FEPG"/>
    <property type="match status" value="1"/>
</dbReference>
<feature type="transmembrane region" description="Helical" evidence="8">
    <location>
        <begin position="106"/>
        <end position="125"/>
    </location>
</feature>
<comment type="subcellular location">
    <subcellularLocation>
        <location evidence="1">Cell membrane</location>
        <topology evidence="1">Multi-pass membrane protein</topology>
    </subcellularLocation>
</comment>
<dbReference type="InterPro" id="IPR037294">
    <property type="entry name" value="ABC_BtuC-like"/>
</dbReference>
<evidence type="ECO:0000256" key="7">
    <source>
        <dbReference type="ARBA" id="ARBA00023136"/>
    </source>
</evidence>
<keyword evidence="3" id="KW-0813">Transport</keyword>
<gene>
    <name evidence="9" type="ORF">SD77_1390</name>
</gene>
<keyword evidence="10" id="KW-1185">Reference proteome</keyword>
<dbReference type="PANTHER" id="PTHR30472">
    <property type="entry name" value="FERRIC ENTEROBACTIN TRANSPORT SYSTEM PERMEASE PROTEIN"/>
    <property type="match status" value="1"/>
</dbReference>
<evidence type="ECO:0000256" key="8">
    <source>
        <dbReference type="SAM" id="Phobius"/>
    </source>
</evidence>
<evidence type="ECO:0000313" key="10">
    <source>
        <dbReference type="Proteomes" id="UP000031982"/>
    </source>
</evidence>
<dbReference type="Pfam" id="PF01032">
    <property type="entry name" value="FecCD"/>
    <property type="match status" value="1"/>
</dbReference>
<feature type="transmembrane region" description="Helical" evidence="8">
    <location>
        <begin position="131"/>
        <end position="151"/>
    </location>
</feature>
<keyword evidence="4" id="KW-1003">Cell membrane</keyword>
<dbReference type="Gene3D" id="1.10.3470.10">
    <property type="entry name" value="ABC transporter involved in vitamin B12 uptake, BtuC"/>
    <property type="match status" value="1"/>
</dbReference>
<keyword evidence="6 8" id="KW-1133">Transmembrane helix</keyword>
<sequence>MDSANTIPIKRKKFSLSLSKKTLFLLFFLTALNGAVLIVSVSVGEYPIPLVEVVQTIAGTGSAEYDFIVNTLRLPRTLVAFLAGAGLAVSGLILQGLTRNSLASPSVLGLNAGASLAAVTVIVLLPAVSLFWLPFAAFSGAFLAGSFAYFLAWKQGSSPVRLILVGIGISSIAQALVTIVMTFGRIQLVGQAAIWMTGSVYGRGWEHFWPLFLWIGLLIPFTWLQARHLNIFQLGEDIAKGAGVKVEWQRGILLLTSVALAGVCVAAAGTINFVGLMAPHMARRLAGASHASLVPLSALIGGLLVMSADLVGRVILAPIEVPCGIITAVVGAPYLIYLLYKGDNK</sequence>
<dbReference type="EMBL" id="JXLP01000014">
    <property type="protein sequence ID" value="KIL77404.1"/>
    <property type="molecule type" value="Genomic_DNA"/>
</dbReference>
<feature type="transmembrane region" description="Helical" evidence="8">
    <location>
        <begin position="163"/>
        <end position="188"/>
    </location>
</feature>
<feature type="transmembrane region" description="Helical" evidence="8">
    <location>
        <begin position="21"/>
        <end position="43"/>
    </location>
</feature>
<keyword evidence="7 8" id="KW-0472">Membrane</keyword>
<proteinExistence type="inferred from homology"/>
<evidence type="ECO:0000256" key="5">
    <source>
        <dbReference type="ARBA" id="ARBA00022692"/>
    </source>
</evidence>
<evidence type="ECO:0000256" key="1">
    <source>
        <dbReference type="ARBA" id="ARBA00004651"/>
    </source>
</evidence>
<reference evidence="9 10" key="1">
    <citation type="submission" date="2015-01" db="EMBL/GenBank/DDBJ databases">
        <title>Genome Assembly of Bacillus badius MTCC 1458.</title>
        <authorList>
            <person name="Verma A."/>
            <person name="Khatri I."/>
            <person name="Mual P."/>
            <person name="Subramanian S."/>
            <person name="Krishnamurthi S."/>
        </authorList>
    </citation>
    <scope>NUCLEOTIDE SEQUENCE [LARGE SCALE GENOMIC DNA]</scope>
    <source>
        <strain evidence="9 10">MTCC 1458</strain>
    </source>
</reference>
<keyword evidence="5 8" id="KW-0812">Transmembrane</keyword>
<dbReference type="Proteomes" id="UP000031982">
    <property type="component" value="Unassembled WGS sequence"/>
</dbReference>
<dbReference type="GeneID" id="92778137"/>
<feature type="transmembrane region" description="Helical" evidence="8">
    <location>
        <begin position="252"/>
        <end position="273"/>
    </location>
</feature>
<dbReference type="InterPro" id="IPR000522">
    <property type="entry name" value="ABC_transptr_permease_BtuC"/>
</dbReference>
<feature type="transmembrane region" description="Helical" evidence="8">
    <location>
        <begin position="319"/>
        <end position="340"/>
    </location>
</feature>
<evidence type="ECO:0000256" key="4">
    <source>
        <dbReference type="ARBA" id="ARBA00022475"/>
    </source>
</evidence>
<accession>A0ABR5ARM0</accession>
<protein>
    <submittedName>
        <fullName evidence="9">ABC-type Fe3+-siderophore transport system, permease 2 component</fullName>
    </submittedName>
</protein>
<evidence type="ECO:0000256" key="3">
    <source>
        <dbReference type="ARBA" id="ARBA00022448"/>
    </source>
</evidence>
<dbReference type="RefSeq" id="WP_041114109.1">
    <property type="nucleotide sequence ID" value="NZ_JARLVI010000017.1"/>
</dbReference>
<organism evidence="9 10">
    <name type="scientific">Bacillus badius</name>
    <dbReference type="NCBI Taxonomy" id="1455"/>
    <lineage>
        <taxon>Bacteria</taxon>
        <taxon>Bacillati</taxon>
        <taxon>Bacillota</taxon>
        <taxon>Bacilli</taxon>
        <taxon>Bacillales</taxon>
        <taxon>Bacillaceae</taxon>
        <taxon>Pseudobacillus</taxon>
    </lineage>
</organism>
<feature type="transmembrane region" description="Helical" evidence="8">
    <location>
        <begin position="208"/>
        <end position="226"/>
    </location>
</feature>